<sequence length="300" mass="32420">MSASASVPASTAASTTRPVPLGAGLAFPASLVVLLIIMVPLLQLVRYSFNHFDPSEMMQQAFTLENYARFFADPYYRNVFLTTIGVAALCTVLALVLGFPVAYFLARTESRYKSLFVILLVFPLMVGSVVRAAGWMVILGNAGIVNAVLKRLGLIEHSLQLMYTPTAVVIGTTAVVMPYLILTLQSVLEGMDFSVEEAARNLGADFFTTFRRVVLPIAAPGVAAGTMLVFILCMNAYATPVLLGGTGLTMMAPALYDQITRASNWPFGSAMALILVCATLLMALLSNWLIHRRYVKTMAS</sequence>
<feature type="transmembrane region" description="Helical" evidence="8">
    <location>
        <begin position="25"/>
        <end position="49"/>
    </location>
</feature>
<dbReference type="Gene3D" id="1.10.3720.10">
    <property type="entry name" value="MetI-like"/>
    <property type="match status" value="1"/>
</dbReference>
<evidence type="ECO:0000256" key="1">
    <source>
        <dbReference type="ARBA" id="ARBA00004651"/>
    </source>
</evidence>
<dbReference type="RefSeq" id="WP_086062839.1">
    <property type="nucleotide sequence ID" value="NZ_CP021108.1"/>
</dbReference>
<feature type="transmembrane region" description="Helical" evidence="8">
    <location>
        <begin position="161"/>
        <end position="182"/>
    </location>
</feature>
<feature type="domain" description="ABC transmembrane type-1" evidence="9">
    <location>
        <begin position="80"/>
        <end position="286"/>
    </location>
</feature>
<evidence type="ECO:0000256" key="5">
    <source>
        <dbReference type="ARBA" id="ARBA00022692"/>
    </source>
</evidence>
<reference evidence="10 11" key="1">
    <citation type="submission" date="2017-05" db="EMBL/GenBank/DDBJ databases">
        <title>Complete and WGS of Bordetella genogroups.</title>
        <authorList>
            <person name="Spilker T."/>
            <person name="LiPuma J."/>
        </authorList>
    </citation>
    <scope>NUCLEOTIDE SEQUENCE [LARGE SCALE GENOMIC DNA]</scope>
    <source>
        <strain evidence="10 11">AU19157</strain>
    </source>
</reference>
<comment type="similarity">
    <text evidence="2">Belongs to the binding-protein-dependent transport system permease family. CysTW subfamily.</text>
</comment>
<dbReference type="GO" id="GO:0005886">
    <property type="term" value="C:plasma membrane"/>
    <property type="evidence" value="ECO:0007669"/>
    <property type="project" value="UniProtKB-SubCell"/>
</dbReference>
<comment type="subcellular location">
    <subcellularLocation>
        <location evidence="1 8">Cell membrane</location>
        <topology evidence="1 8">Multi-pass membrane protein</topology>
    </subcellularLocation>
</comment>
<evidence type="ECO:0000256" key="4">
    <source>
        <dbReference type="ARBA" id="ARBA00022475"/>
    </source>
</evidence>
<dbReference type="PANTHER" id="PTHR42929">
    <property type="entry name" value="INNER MEMBRANE ABC TRANSPORTER PERMEASE PROTEIN YDCU-RELATED-RELATED"/>
    <property type="match status" value="1"/>
</dbReference>
<dbReference type="PANTHER" id="PTHR42929:SF5">
    <property type="entry name" value="ABC TRANSPORTER PERMEASE PROTEIN"/>
    <property type="match status" value="1"/>
</dbReference>
<proteinExistence type="inferred from homology"/>
<evidence type="ECO:0000313" key="10">
    <source>
        <dbReference type="EMBL" id="ARP79606.1"/>
    </source>
</evidence>
<feature type="transmembrane region" description="Helical" evidence="8">
    <location>
        <begin position="265"/>
        <end position="290"/>
    </location>
</feature>
<dbReference type="CDD" id="cd06261">
    <property type="entry name" value="TM_PBP2"/>
    <property type="match status" value="1"/>
</dbReference>
<gene>
    <name evidence="10" type="ORF">CAL12_01365</name>
</gene>
<dbReference type="InterPro" id="IPR000515">
    <property type="entry name" value="MetI-like"/>
</dbReference>
<evidence type="ECO:0000313" key="11">
    <source>
        <dbReference type="Proteomes" id="UP000194151"/>
    </source>
</evidence>
<name>A0A1W6YEU0_9BORD</name>
<protein>
    <submittedName>
        <fullName evidence="10">ABC transporter permease</fullName>
    </submittedName>
</protein>
<accession>A0A1W6YEU0</accession>
<evidence type="ECO:0000259" key="9">
    <source>
        <dbReference type="PROSITE" id="PS50928"/>
    </source>
</evidence>
<evidence type="ECO:0000256" key="3">
    <source>
        <dbReference type="ARBA" id="ARBA00022448"/>
    </source>
</evidence>
<evidence type="ECO:0000256" key="2">
    <source>
        <dbReference type="ARBA" id="ARBA00007069"/>
    </source>
</evidence>
<dbReference type="KEGG" id="bgv:CAL12_01365"/>
<evidence type="ECO:0000256" key="6">
    <source>
        <dbReference type="ARBA" id="ARBA00022989"/>
    </source>
</evidence>
<dbReference type="Pfam" id="PF00528">
    <property type="entry name" value="BPD_transp_1"/>
    <property type="match status" value="1"/>
</dbReference>
<dbReference type="GO" id="GO:0055085">
    <property type="term" value="P:transmembrane transport"/>
    <property type="evidence" value="ECO:0007669"/>
    <property type="project" value="InterPro"/>
</dbReference>
<dbReference type="PROSITE" id="PS50928">
    <property type="entry name" value="ABC_TM1"/>
    <property type="match status" value="1"/>
</dbReference>
<dbReference type="Proteomes" id="UP000194151">
    <property type="component" value="Chromosome"/>
</dbReference>
<evidence type="ECO:0000256" key="7">
    <source>
        <dbReference type="ARBA" id="ARBA00023136"/>
    </source>
</evidence>
<dbReference type="STRING" id="1416806.CAL12_01365"/>
<keyword evidence="4" id="KW-1003">Cell membrane</keyword>
<organism evidence="10 11">
    <name type="scientific">Bordetella genomosp. 8</name>
    <dbReference type="NCBI Taxonomy" id="1416806"/>
    <lineage>
        <taxon>Bacteria</taxon>
        <taxon>Pseudomonadati</taxon>
        <taxon>Pseudomonadota</taxon>
        <taxon>Betaproteobacteria</taxon>
        <taxon>Burkholderiales</taxon>
        <taxon>Alcaligenaceae</taxon>
        <taxon>Bordetella</taxon>
    </lineage>
</organism>
<keyword evidence="11" id="KW-1185">Reference proteome</keyword>
<dbReference type="EMBL" id="CP021108">
    <property type="protein sequence ID" value="ARP79606.1"/>
    <property type="molecule type" value="Genomic_DNA"/>
</dbReference>
<evidence type="ECO:0000256" key="8">
    <source>
        <dbReference type="RuleBase" id="RU363032"/>
    </source>
</evidence>
<feature type="transmembrane region" description="Helical" evidence="8">
    <location>
        <begin position="213"/>
        <end position="234"/>
    </location>
</feature>
<keyword evidence="6 8" id="KW-1133">Transmembrane helix</keyword>
<keyword evidence="5 8" id="KW-0812">Transmembrane</keyword>
<dbReference type="SUPFAM" id="SSF161098">
    <property type="entry name" value="MetI-like"/>
    <property type="match status" value="1"/>
</dbReference>
<dbReference type="OrthoDB" id="9156191at2"/>
<keyword evidence="7 8" id="KW-0472">Membrane</keyword>
<dbReference type="InterPro" id="IPR035906">
    <property type="entry name" value="MetI-like_sf"/>
</dbReference>
<feature type="transmembrane region" description="Helical" evidence="8">
    <location>
        <begin position="116"/>
        <end position="149"/>
    </location>
</feature>
<keyword evidence="3 8" id="KW-0813">Transport</keyword>
<dbReference type="AlphaFoldDB" id="A0A1W6YEU0"/>
<feature type="transmembrane region" description="Helical" evidence="8">
    <location>
        <begin position="79"/>
        <end position="104"/>
    </location>
</feature>